<evidence type="ECO:0000313" key="3">
    <source>
        <dbReference type="WBParaSite" id="SSLN_0001397901-mRNA-1"/>
    </source>
</evidence>
<accession>A0A183TAH3</accession>
<gene>
    <name evidence="1" type="ORF">SSLN_LOCUS13471</name>
</gene>
<proteinExistence type="predicted"/>
<dbReference type="EMBL" id="UYSU01038113">
    <property type="protein sequence ID" value="VDL99856.1"/>
    <property type="molecule type" value="Genomic_DNA"/>
</dbReference>
<sequence>MKSAPQLGDDEAFNRLTICIADRLGQKLFRLISPPDESIFQQQLPAPRPRVHPRGLLLRWKSEEGVGLEKTVFRTGLQKNEAVFVIAIETMGTQHSLKGSVVYHDVGLDVVKNNQEGVQVLVEAGKGSSGDH</sequence>
<organism evidence="3">
    <name type="scientific">Schistocephalus solidus</name>
    <name type="common">Tapeworm</name>
    <dbReference type="NCBI Taxonomy" id="70667"/>
    <lineage>
        <taxon>Eukaryota</taxon>
        <taxon>Metazoa</taxon>
        <taxon>Spiralia</taxon>
        <taxon>Lophotrochozoa</taxon>
        <taxon>Platyhelminthes</taxon>
        <taxon>Cestoda</taxon>
        <taxon>Eucestoda</taxon>
        <taxon>Diphyllobothriidea</taxon>
        <taxon>Diphyllobothriidae</taxon>
        <taxon>Schistocephalus</taxon>
    </lineage>
</organism>
<dbReference type="Proteomes" id="UP000275846">
    <property type="component" value="Unassembled WGS sequence"/>
</dbReference>
<dbReference type="WBParaSite" id="SSLN_0001397901-mRNA-1">
    <property type="protein sequence ID" value="SSLN_0001397901-mRNA-1"/>
    <property type="gene ID" value="SSLN_0001397901"/>
</dbReference>
<reference evidence="1 2" key="2">
    <citation type="submission" date="2018-11" db="EMBL/GenBank/DDBJ databases">
        <authorList>
            <consortium name="Pathogen Informatics"/>
        </authorList>
    </citation>
    <scope>NUCLEOTIDE SEQUENCE [LARGE SCALE GENOMIC DNA]</scope>
    <source>
        <strain evidence="1 2">NST_G2</strain>
    </source>
</reference>
<dbReference type="OrthoDB" id="6306147at2759"/>
<keyword evidence="2" id="KW-1185">Reference proteome</keyword>
<evidence type="ECO:0000313" key="1">
    <source>
        <dbReference type="EMBL" id="VDL99856.1"/>
    </source>
</evidence>
<dbReference type="AlphaFoldDB" id="A0A183TAH3"/>
<protein>
    <submittedName>
        <fullName evidence="1 3">Uncharacterized protein</fullName>
    </submittedName>
</protein>
<reference evidence="3" key="1">
    <citation type="submission" date="2016-06" db="UniProtKB">
        <authorList>
            <consortium name="WormBaseParasite"/>
        </authorList>
    </citation>
    <scope>IDENTIFICATION</scope>
</reference>
<name>A0A183TAH3_SCHSO</name>
<evidence type="ECO:0000313" key="2">
    <source>
        <dbReference type="Proteomes" id="UP000275846"/>
    </source>
</evidence>